<feature type="transmembrane region" description="Helical" evidence="10">
    <location>
        <begin position="197"/>
        <end position="218"/>
    </location>
</feature>
<keyword evidence="9" id="KW-0046">Antibiotic resistance</keyword>
<dbReference type="InterPro" id="IPR048279">
    <property type="entry name" value="MdtK-like"/>
</dbReference>
<dbReference type="AlphaFoldDB" id="A0A1I6PQ10"/>
<dbReference type="GO" id="GO:0015297">
    <property type="term" value="F:antiporter activity"/>
    <property type="evidence" value="ECO:0007669"/>
    <property type="project" value="InterPro"/>
</dbReference>
<feature type="transmembrane region" description="Helical" evidence="10">
    <location>
        <begin position="238"/>
        <end position="261"/>
    </location>
</feature>
<dbReference type="InterPro" id="IPR045070">
    <property type="entry name" value="MATE_MepA-like"/>
</dbReference>
<feature type="transmembrane region" description="Helical" evidence="10">
    <location>
        <begin position="21"/>
        <end position="38"/>
    </location>
</feature>
<dbReference type="GO" id="GO:0042910">
    <property type="term" value="F:xenobiotic transmembrane transporter activity"/>
    <property type="evidence" value="ECO:0007669"/>
    <property type="project" value="InterPro"/>
</dbReference>
<feature type="transmembrane region" description="Helical" evidence="10">
    <location>
        <begin position="172"/>
        <end position="191"/>
    </location>
</feature>
<dbReference type="PIRSF" id="PIRSF006603">
    <property type="entry name" value="DinF"/>
    <property type="match status" value="1"/>
</dbReference>
<keyword evidence="8 10" id="KW-0472">Membrane</keyword>
<dbReference type="Proteomes" id="UP000198660">
    <property type="component" value="Unassembled WGS sequence"/>
</dbReference>
<dbReference type="RefSeq" id="WP_217895861.1">
    <property type="nucleotide sequence ID" value="NZ_FPAA01000002.1"/>
</dbReference>
<keyword evidence="6 10" id="KW-0812">Transmembrane</keyword>
<accession>A0A1I6PQ10</accession>
<evidence type="ECO:0000256" key="4">
    <source>
        <dbReference type="ARBA" id="ARBA00022448"/>
    </source>
</evidence>
<evidence type="ECO:0000256" key="2">
    <source>
        <dbReference type="ARBA" id="ARBA00008417"/>
    </source>
</evidence>
<dbReference type="NCBIfam" id="TIGR00797">
    <property type="entry name" value="matE"/>
    <property type="match status" value="1"/>
</dbReference>
<gene>
    <name evidence="11" type="ORF">SAMN05444972_10259</name>
</gene>
<dbReference type="GO" id="GO:0046677">
    <property type="term" value="P:response to antibiotic"/>
    <property type="evidence" value="ECO:0007669"/>
    <property type="project" value="UniProtKB-KW"/>
</dbReference>
<evidence type="ECO:0000313" key="12">
    <source>
        <dbReference type="Proteomes" id="UP000198660"/>
    </source>
</evidence>
<evidence type="ECO:0000256" key="9">
    <source>
        <dbReference type="ARBA" id="ARBA00023251"/>
    </source>
</evidence>
<protein>
    <recommendedName>
        <fullName evidence="3">Multidrug export protein MepA</fullName>
    </recommendedName>
</protein>
<dbReference type="EMBL" id="FPAA01000002">
    <property type="protein sequence ID" value="SFS42274.1"/>
    <property type="molecule type" value="Genomic_DNA"/>
</dbReference>
<dbReference type="PANTHER" id="PTHR43823:SF3">
    <property type="entry name" value="MULTIDRUG EXPORT PROTEIN MEPA"/>
    <property type="match status" value="1"/>
</dbReference>
<evidence type="ECO:0000256" key="6">
    <source>
        <dbReference type="ARBA" id="ARBA00022692"/>
    </source>
</evidence>
<evidence type="ECO:0000256" key="10">
    <source>
        <dbReference type="SAM" id="Phobius"/>
    </source>
</evidence>
<dbReference type="InterPro" id="IPR002528">
    <property type="entry name" value="MATE_fam"/>
</dbReference>
<dbReference type="GO" id="GO:0005886">
    <property type="term" value="C:plasma membrane"/>
    <property type="evidence" value="ECO:0007669"/>
    <property type="project" value="UniProtKB-SubCell"/>
</dbReference>
<dbReference type="CDD" id="cd13143">
    <property type="entry name" value="MATE_MepA_like"/>
    <property type="match status" value="1"/>
</dbReference>
<dbReference type="PANTHER" id="PTHR43823">
    <property type="entry name" value="SPORULATION PROTEIN YKVU"/>
    <property type="match status" value="1"/>
</dbReference>
<feature type="transmembrane region" description="Helical" evidence="10">
    <location>
        <begin position="139"/>
        <end position="160"/>
    </location>
</feature>
<feature type="transmembrane region" description="Helical" evidence="10">
    <location>
        <begin position="50"/>
        <end position="75"/>
    </location>
</feature>
<feature type="transmembrane region" description="Helical" evidence="10">
    <location>
        <begin position="361"/>
        <end position="382"/>
    </location>
</feature>
<comment type="subcellular location">
    <subcellularLocation>
        <location evidence="1">Cell membrane</location>
        <topology evidence="1">Multi-pass membrane protein</topology>
    </subcellularLocation>
</comment>
<organism evidence="11 12">
    <name type="scientific">Marininema halotolerans</name>
    <dbReference type="NCBI Taxonomy" id="1155944"/>
    <lineage>
        <taxon>Bacteria</taxon>
        <taxon>Bacillati</taxon>
        <taxon>Bacillota</taxon>
        <taxon>Bacilli</taxon>
        <taxon>Bacillales</taxon>
        <taxon>Thermoactinomycetaceae</taxon>
        <taxon>Marininema</taxon>
    </lineage>
</organism>
<evidence type="ECO:0000256" key="5">
    <source>
        <dbReference type="ARBA" id="ARBA00022475"/>
    </source>
</evidence>
<keyword evidence="4" id="KW-0813">Transport</keyword>
<feature type="transmembrane region" description="Helical" evidence="10">
    <location>
        <begin position="321"/>
        <end position="341"/>
    </location>
</feature>
<name>A0A1I6PQ10_9BACL</name>
<keyword evidence="7 10" id="KW-1133">Transmembrane helix</keyword>
<keyword evidence="12" id="KW-1185">Reference proteome</keyword>
<feature type="transmembrane region" description="Helical" evidence="10">
    <location>
        <begin position="394"/>
        <end position="414"/>
    </location>
</feature>
<dbReference type="Pfam" id="PF01554">
    <property type="entry name" value="MatE"/>
    <property type="match status" value="2"/>
</dbReference>
<evidence type="ECO:0000256" key="3">
    <source>
        <dbReference type="ARBA" id="ARBA00022106"/>
    </source>
</evidence>
<evidence type="ECO:0000256" key="1">
    <source>
        <dbReference type="ARBA" id="ARBA00004651"/>
    </source>
</evidence>
<evidence type="ECO:0000313" key="11">
    <source>
        <dbReference type="EMBL" id="SFS42274.1"/>
    </source>
</evidence>
<feature type="transmembrane region" description="Helical" evidence="10">
    <location>
        <begin position="420"/>
        <end position="441"/>
    </location>
</feature>
<proteinExistence type="inferred from homology"/>
<feature type="transmembrane region" description="Helical" evidence="10">
    <location>
        <begin position="273"/>
        <end position="293"/>
    </location>
</feature>
<reference evidence="12" key="1">
    <citation type="submission" date="2016-10" db="EMBL/GenBank/DDBJ databases">
        <authorList>
            <person name="Varghese N."/>
            <person name="Submissions S."/>
        </authorList>
    </citation>
    <scope>NUCLEOTIDE SEQUENCE [LARGE SCALE GENOMIC DNA]</scope>
    <source>
        <strain evidence="12">DSM 45789</strain>
    </source>
</reference>
<keyword evidence="5" id="KW-1003">Cell membrane</keyword>
<sequence length="462" mass="50247">MKMEQTKRLGEEKVYKLILQFSIPAIIAMLVGALYNVIDRIYIGNSAIGTLGIAGITICLPVMLLIWAFGTLIGVGGSSLVSLRLGAKKQDEAEKIMAQSLILLIGVSILITTIGWIFLTPILKFYGASSDVLPYAKDYMMVFQSGTILVLVGFGLNQFIRAEGNPKKSMTTMLIGPILNIFTAPIFIYILKWGMMGAALATIVAQAIATIFIVAHFFSNKSVLKFRANYFKPDVAVFGKILALGAAPFLMQLVQSIVTVLANNSLAKYGGDIAISAMGIVGSIQILITMPIMGINQGIQPIIGYNYGGKSYTRVKDTLKYALIISTFITVTAYIVTRLFSEELVAIFNNDSQELIQFGSHFMIVYLFLLPLIGMQIVGAGYFQAIGQAPKAMLVSLCRQVLVFIPALLILPLYFKVDGILYAGPVADFVAFAISGTMIWMEMRRLDSQSNIKSGAVVTDGQ</sequence>
<evidence type="ECO:0000256" key="8">
    <source>
        <dbReference type="ARBA" id="ARBA00023136"/>
    </source>
</evidence>
<feature type="transmembrane region" description="Helical" evidence="10">
    <location>
        <begin position="96"/>
        <end position="119"/>
    </location>
</feature>
<dbReference type="InterPro" id="IPR051327">
    <property type="entry name" value="MATE_MepA_subfamily"/>
</dbReference>
<evidence type="ECO:0000256" key="7">
    <source>
        <dbReference type="ARBA" id="ARBA00022989"/>
    </source>
</evidence>
<comment type="similarity">
    <text evidence="2">Belongs to the multi antimicrobial extrusion (MATE) (TC 2.A.66.1) family. MepA subfamily.</text>
</comment>